<evidence type="ECO:0000256" key="1">
    <source>
        <dbReference type="SAM" id="SignalP"/>
    </source>
</evidence>
<accession>A0A0E9PMC0</accession>
<reference evidence="2" key="1">
    <citation type="submission" date="2014-11" db="EMBL/GenBank/DDBJ databases">
        <authorList>
            <person name="Amaro Gonzalez C."/>
        </authorList>
    </citation>
    <scope>NUCLEOTIDE SEQUENCE</scope>
</reference>
<evidence type="ECO:0000313" key="2">
    <source>
        <dbReference type="EMBL" id="JAH05756.1"/>
    </source>
</evidence>
<keyword evidence="1" id="KW-0732">Signal</keyword>
<proteinExistence type="predicted"/>
<protein>
    <submittedName>
        <fullName evidence="2">Uncharacterized protein</fullName>
    </submittedName>
</protein>
<feature type="chain" id="PRO_5002430705" evidence="1">
    <location>
        <begin position="19"/>
        <end position="34"/>
    </location>
</feature>
<reference evidence="2" key="2">
    <citation type="journal article" date="2015" name="Fish Shellfish Immunol.">
        <title>Early steps in the European eel (Anguilla anguilla)-Vibrio vulnificus interaction in the gills: Role of the RtxA13 toxin.</title>
        <authorList>
            <person name="Callol A."/>
            <person name="Pajuelo D."/>
            <person name="Ebbesson L."/>
            <person name="Teles M."/>
            <person name="MacKenzie S."/>
            <person name="Amaro C."/>
        </authorList>
    </citation>
    <scope>NUCLEOTIDE SEQUENCE</scope>
</reference>
<name>A0A0E9PMC0_ANGAN</name>
<dbReference type="AlphaFoldDB" id="A0A0E9PMC0"/>
<organism evidence="2">
    <name type="scientific">Anguilla anguilla</name>
    <name type="common">European freshwater eel</name>
    <name type="synonym">Muraena anguilla</name>
    <dbReference type="NCBI Taxonomy" id="7936"/>
    <lineage>
        <taxon>Eukaryota</taxon>
        <taxon>Metazoa</taxon>
        <taxon>Chordata</taxon>
        <taxon>Craniata</taxon>
        <taxon>Vertebrata</taxon>
        <taxon>Euteleostomi</taxon>
        <taxon>Actinopterygii</taxon>
        <taxon>Neopterygii</taxon>
        <taxon>Teleostei</taxon>
        <taxon>Anguilliformes</taxon>
        <taxon>Anguillidae</taxon>
        <taxon>Anguilla</taxon>
    </lineage>
</organism>
<feature type="signal peptide" evidence="1">
    <location>
        <begin position="1"/>
        <end position="18"/>
    </location>
</feature>
<dbReference type="EMBL" id="GBXM01102821">
    <property type="protein sequence ID" value="JAH05756.1"/>
    <property type="molecule type" value="Transcribed_RNA"/>
</dbReference>
<sequence length="34" mass="3760">MVLHKVISVLSFLPLCSAVPQVEPRNHALPVNHL</sequence>